<sequence>MAAGATAAVDPLDRARDAYPPRRAVTVRSMRAPASAAVSFSVDPVAPAMATPSRHQR</sequence>
<gene>
    <name evidence="1" type="ORF">CMMCAS07_08845</name>
</gene>
<protein>
    <submittedName>
        <fullName evidence="1">Uncharacterized protein</fullName>
    </submittedName>
</protein>
<reference evidence="1 2" key="1">
    <citation type="submission" date="2016-08" db="EMBL/GenBank/DDBJ databases">
        <title>Genome sequence of Clavibacter michiganensis subsp. michiganensis strain CASJ007.</title>
        <authorList>
            <person name="Thapa S.P."/>
            <person name="Coaker G."/>
        </authorList>
    </citation>
    <scope>NUCLEOTIDE SEQUENCE [LARGE SCALE GENOMIC DNA]</scope>
    <source>
        <strain evidence="1">CASJ007</strain>
    </source>
</reference>
<proteinExistence type="predicted"/>
<evidence type="ECO:0000313" key="1">
    <source>
        <dbReference type="EMBL" id="OUE05044.1"/>
    </source>
</evidence>
<accession>A0A251XNH0</accession>
<evidence type="ECO:0000313" key="2">
    <source>
        <dbReference type="Proteomes" id="UP000195062"/>
    </source>
</evidence>
<dbReference type="Proteomes" id="UP000195062">
    <property type="component" value="Unassembled WGS sequence"/>
</dbReference>
<keyword evidence="2" id="KW-1185">Reference proteome</keyword>
<comment type="caution">
    <text evidence="1">The sequence shown here is derived from an EMBL/GenBank/DDBJ whole genome shotgun (WGS) entry which is preliminary data.</text>
</comment>
<organism evidence="1 2">
    <name type="scientific">Clavibacter michiganensis subsp. michiganensis</name>
    <dbReference type="NCBI Taxonomy" id="33013"/>
    <lineage>
        <taxon>Bacteria</taxon>
        <taxon>Bacillati</taxon>
        <taxon>Actinomycetota</taxon>
        <taxon>Actinomycetes</taxon>
        <taxon>Micrococcales</taxon>
        <taxon>Microbacteriaceae</taxon>
        <taxon>Clavibacter</taxon>
    </lineage>
</organism>
<dbReference type="EMBL" id="MDHH01000001">
    <property type="protein sequence ID" value="OUE05044.1"/>
    <property type="molecule type" value="Genomic_DNA"/>
</dbReference>
<dbReference type="AlphaFoldDB" id="A0A251XNH0"/>
<name>A0A251XNH0_CLAMM</name>